<reference evidence="12" key="1">
    <citation type="submission" date="2025-08" db="UniProtKB">
        <authorList>
            <consortium name="RefSeq"/>
        </authorList>
    </citation>
    <scope>IDENTIFICATION</scope>
</reference>
<comment type="similarity">
    <text evidence="2">Belongs to the polyprenol kinase family.</text>
</comment>
<evidence type="ECO:0000256" key="9">
    <source>
        <dbReference type="ARBA" id="ARBA00023136"/>
    </source>
</evidence>
<feature type="transmembrane region" description="Helical" evidence="10">
    <location>
        <begin position="356"/>
        <end position="376"/>
    </location>
</feature>
<feature type="transmembrane region" description="Helical" evidence="10">
    <location>
        <begin position="314"/>
        <end position="335"/>
    </location>
</feature>
<dbReference type="AlphaFoldDB" id="A0AAJ7FP65"/>
<keyword evidence="11" id="KW-1185">Reference proteome</keyword>
<feature type="transmembrane region" description="Helical" evidence="10">
    <location>
        <begin position="190"/>
        <end position="212"/>
    </location>
</feature>
<feature type="transmembrane region" description="Helical" evidence="10">
    <location>
        <begin position="101"/>
        <end position="119"/>
    </location>
</feature>
<evidence type="ECO:0000256" key="6">
    <source>
        <dbReference type="ARBA" id="ARBA00022777"/>
    </source>
</evidence>
<dbReference type="Proteomes" id="UP000694920">
    <property type="component" value="Unplaced"/>
</dbReference>
<dbReference type="RefSeq" id="XP_015601471.1">
    <property type="nucleotide sequence ID" value="XM_015745985.2"/>
</dbReference>
<dbReference type="GO" id="GO:0004168">
    <property type="term" value="F:dolichol kinase activity"/>
    <property type="evidence" value="ECO:0007669"/>
    <property type="project" value="UniProtKB-EC"/>
</dbReference>
<evidence type="ECO:0000256" key="1">
    <source>
        <dbReference type="ARBA" id="ARBA00004477"/>
    </source>
</evidence>
<gene>
    <name evidence="12" type="primary">LOC107270718</name>
</gene>
<dbReference type="GO" id="GO:0005789">
    <property type="term" value="C:endoplasmic reticulum membrane"/>
    <property type="evidence" value="ECO:0007669"/>
    <property type="project" value="UniProtKB-SubCell"/>
</dbReference>
<name>A0AAJ7FP65_CEPCN</name>
<keyword evidence="5 10" id="KW-0812">Transmembrane</keyword>
<evidence type="ECO:0000313" key="11">
    <source>
        <dbReference type="Proteomes" id="UP000694920"/>
    </source>
</evidence>
<feature type="transmembrane region" description="Helical" evidence="10">
    <location>
        <begin position="221"/>
        <end position="240"/>
    </location>
</feature>
<dbReference type="CTD" id="22845"/>
<feature type="transmembrane region" description="Helical" evidence="10">
    <location>
        <begin position="418"/>
        <end position="438"/>
    </location>
</feature>
<evidence type="ECO:0000256" key="7">
    <source>
        <dbReference type="ARBA" id="ARBA00022824"/>
    </source>
</evidence>
<dbReference type="PANTHER" id="PTHR13205">
    <property type="entry name" value="TRANSMEMBRANE PROTEIN 15-RELATED"/>
    <property type="match status" value="1"/>
</dbReference>
<keyword evidence="6 12" id="KW-0418">Kinase</keyword>
<proteinExistence type="inferred from homology"/>
<feature type="transmembrane region" description="Helical" evidence="10">
    <location>
        <begin position="290"/>
        <end position="308"/>
    </location>
</feature>
<dbReference type="GO" id="GO:0043048">
    <property type="term" value="P:dolichyl monophosphate biosynthetic process"/>
    <property type="evidence" value="ECO:0007669"/>
    <property type="project" value="TreeGrafter"/>
</dbReference>
<dbReference type="InterPro" id="IPR032974">
    <property type="entry name" value="Polypren_kinase"/>
</dbReference>
<protein>
    <recommendedName>
        <fullName evidence="3">dolichol kinase</fullName>
        <ecNumber evidence="3">2.7.1.108</ecNumber>
    </recommendedName>
</protein>
<organism evidence="11 12">
    <name type="scientific">Cephus cinctus</name>
    <name type="common">Wheat stem sawfly</name>
    <dbReference type="NCBI Taxonomy" id="211228"/>
    <lineage>
        <taxon>Eukaryota</taxon>
        <taxon>Metazoa</taxon>
        <taxon>Ecdysozoa</taxon>
        <taxon>Arthropoda</taxon>
        <taxon>Hexapoda</taxon>
        <taxon>Insecta</taxon>
        <taxon>Pterygota</taxon>
        <taxon>Neoptera</taxon>
        <taxon>Endopterygota</taxon>
        <taxon>Hymenoptera</taxon>
        <taxon>Cephoidea</taxon>
        <taxon>Cephidae</taxon>
        <taxon>Cephus</taxon>
    </lineage>
</organism>
<keyword evidence="4" id="KW-0808">Transferase</keyword>
<dbReference type="EC" id="2.7.1.108" evidence="3"/>
<evidence type="ECO:0000313" key="12">
    <source>
        <dbReference type="RefSeq" id="XP_015601471.1"/>
    </source>
</evidence>
<feature type="transmembrane region" description="Helical" evidence="10">
    <location>
        <begin position="382"/>
        <end position="406"/>
    </location>
</feature>
<evidence type="ECO:0000256" key="3">
    <source>
        <dbReference type="ARBA" id="ARBA00012132"/>
    </source>
</evidence>
<feature type="transmembrane region" description="Helical" evidence="10">
    <location>
        <begin position="125"/>
        <end position="143"/>
    </location>
</feature>
<keyword evidence="8 10" id="KW-1133">Transmembrane helix</keyword>
<keyword evidence="9 10" id="KW-0472">Membrane</keyword>
<comment type="subcellular location">
    <subcellularLocation>
        <location evidence="1">Endoplasmic reticulum membrane</location>
        <topology evidence="1">Multi-pass membrane protein</topology>
    </subcellularLocation>
</comment>
<feature type="transmembrane region" description="Helical" evidence="10">
    <location>
        <begin position="155"/>
        <end position="178"/>
    </location>
</feature>
<feature type="transmembrane region" description="Helical" evidence="10">
    <location>
        <begin position="260"/>
        <end position="278"/>
    </location>
</feature>
<sequence>MLSDKFEKMTDYIVARYKDIEKRILRSLASSGIQHRTGASSGLWLGPLTGLSATATILNESVGAGYSEICLLTGITGIGLAVACVCLYGRLAMKKVVVKDFQLVYFLPAMITSILYLLLGNKGLLVSVAWGLGVGILGTWGVLQSMACFPHCFTIGEASAVVHGIILFLLSTAANLPYRYHLPPIREDNIITVILQVGILYVASICILCTFFPHLRVGRNFYATALGVLLLAVIPLLHILLDQSPLHWIIFFIFSDFKRIILISYWMVCVAFAIGAIARQILLNSQASTAIRKHFHVLAVLVYIPGMIYDPSLLYLASGTIMCLFLMLEIIRILGQPPLGDLLQKGFSVFADNKDSLVSLTPLYLLCGLSFPLWMPASNLDLLSLLSGVLTVGLGDTAASFVGSNWGKHKWSSCEKSIEGTLACILIQLTVVYCLGYFGYVEGFVTLVKATLSIIGISIVEARTDQIDNLALPLLMYLALRI</sequence>
<evidence type="ECO:0000256" key="10">
    <source>
        <dbReference type="SAM" id="Phobius"/>
    </source>
</evidence>
<dbReference type="KEGG" id="ccin:107270718"/>
<evidence type="ECO:0000256" key="2">
    <source>
        <dbReference type="ARBA" id="ARBA00010794"/>
    </source>
</evidence>
<evidence type="ECO:0000256" key="4">
    <source>
        <dbReference type="ARBA" id="ARBA00022679"/>
    </source>
</evidence>
<evidence type="ECO:0000256" key="8">
    <source>
        <dbReference type="ARBA" id="ARBA00022989"/>
    </source>
</evidence>
<evidence type="ECO:0000256" key="5">
    <source>
        <dbReference type="ARBA" id="ARBA00022692"/>
    </source>
</evidence>
<dbReference type="GeneID" id="107270718"/>
<accession>A0AAJ7FP65</accession>
<keyword evidence="7" id="KW-0256">Endoplasmic reticulum</keyword>
<dbReference type="PANTHER" id="PTHR13205:SF15">
    <property type="entry name" value="DOLICHOL KINASE"/>
    <property type="match status" value="1"/>
</dbReference>
<feature type="transmembrane region" description="Helical" evidence="10">
    <location>
        <begin position="66"/>
        <end position="89"/>
    </location>
</feature>